<feature type="signal peptide" evidence="1">
    <location>
        <begin position="1"/>
        <end position="20"/>
    </location>
</feature>
<feature type="chain" id="PRO_5022996828" evidence="1">
    <location>
        <begin position="21"/>
        <end position="249"/>
    </location>
</feature>
<evidence type="ECO:0000256" key="1">
    <source>
        <dbReference type="SAM" id="SignalP"/>
    </source>
</evidence>
<organism evidence="2 3">
    <name type="scientific">Neolewinella aurantiaca</name>
    <dbReference type="NCBI Taxonomy" id="2602767"/>
    <lineage>
        <taxon>Bacteria</taxon>
        <taxon>Pseudomonadati</taxon>
        <taxon>Bacteroidota</taxon>
        <taxon>Saprospiria</taxon>
        <taxon>Saprospirales</taxon>
        <taxon>Lewinellaceae</taxon>
        <taxon>Neolewinella</taxon>
    </lineage>
</organism>
<dbReference type="OrthoDB" id="1652165at2"/>
<proteinExistence type="predicted"/>
<dbReference type="NCBIfam" id="TIGR04183">
    <property type="entry name" value="Por_Secre_tail"/>
    <property type="match status" value="1"/>
</dbReference>
<accession>A0A5C7F7G7</accession>
<dbReference type="InterPro" id="IPR026444">
    <property type="entry name" value="Secre_tail"/>
</dbReference>
<keyword evidence="1" id="KW-0732">Signal</keyword>
<name>A0A5C7F7G7_9BACT</name>
<dbReference type="EMBL" id="VOXD01000043">
    <property type="protein sequence ID" value="TXF85953.1"/>
    <property type="molecule type" value="Genomic_DNA"/>
</dbReference>
<dbReference type="Proteomes" id="UP000321907">
    <property type="component" value="Unassembled WGS sequence"/>
</dbReference>
<evidence type="ECO:0000313" key="2">
    <source>
        <dbReference type="EMBL" id="TXF85953.1"/>
    </source>
</evidence>
<dbReference type="RefSeq" id="WP_147932561.1">
    <property type="nucleotide sequence ID" value="NZ_VOXD01000043.1"/>
</dbReference>
<sequence length="249" mass="27973">MLTRTLLVIFTLLFSSVYLAACSCENIHTPLEEMICRADTTGGLVLELEMTIRIGNNQEARFNIEEVHVGSTDLREINLTALTSCAWYMGEEDRPGKRYLYFTNNDWLDGNNGELFTCALSSNIYRMNHRGTTVEYPVEMNGRNDHLAYRNFSSALAGCSSDVAENRLKNLYLTNNPGPGLLQIFNRGNPLPSISSIDVYNAAGQLMQHSIPGHSERSVPIELRSVPAGVYLIVVRDGRFLKSLRYVKR</sequence>
<evidence type="ECO:0000313" key="3">
    <source>
        <dbReference type="Proteomes" id="UP000321907"/>
    </source>
</evidence>
<reference evidence="2 3" key="1">
    <citation type="submission" date="2019-08" db="EMBL/GenBank/DDBJ databases">
        <title>Lewinella sp. strain SSH13 Genome sequencing and assembly.</title>
        <authorList>
            <person name="Kim I."/>
        </authorList>
    </citation>
    <scope>NUCLEOTIDE SEQUENCE [LARGE SCALE GENOMIC DNA]</scope>
    <source>
        <strain evidence="2 3">SSH13</strain>
    </source>
</reference>
<comment type="caution">
    <text evidence="2">The sequence shown here is derived from an EMBL/GenBank/DDBJ whole genome shotgun (WGS) entry which is preliminary data.</text>
</comment>
<dbReference type="AlphaFoldDB" id="A0A5C7F7G7"/>
<keyword evidence="3" id="KW-1185">Reference proteome</keyword>
<dbReference type="PROSITE" id="PS51257">
    <property type="entry name" value="PROKAR_LIPOPROTEIN"/>
    <property type="match status" value="1"/>
</dbReference>
<gene>
    <name evidence="2" type="ORF">FUA23_20040</name>
</gene>
<protein>
    <submittedName>
        <fullName evidence="2">T9SS type A sorting domain-containing protein</fullName>
    </submittedName>
</protein>